<dbReference type="EMBL" id="BKCJ011884705">
    <property type="protein sequence ID" value="GFD60935.1"/>
    <property type="molecule type" value="Genomic_DNA"/>
</dbReference>
<dbReference type="GO" id="GO:0005085">
    <property type="term" value="F:guanyl-nucleotide exchange factor activity"/>
    <property type="evidence" value="ECO:0007669"/>
    <property type="project" value="InterPro"/>
</dbReference>
<name>A0A699XM16_TANCI</name>
<dbReference type="PANTHER" id="PTHR46572">
    <property type="entry name" value="RHO1 GDP-GTP EXCHANGE PROTEIN 1-RELATED"/>
    <property type="match status" value="1"/>
</dbReference>
<evidence type="ECO:0000259" key="1">
    <source>
        <dbReference type="PROSITE" id="PS50010"/>
    </source>
</evidence>
<comment type="caution">
    <text evidence="2">The sequence shown here is derived from an EMBL/GenBank/DDBJ whole genome shotgun (WGS) entry which is preliminary data.</text>
</comment>
<organism evidence="2">
    <name type="scientific">Tanacetum cinerariifolium</name>
    <name type="common">Dalmatian daisy</name>
    <name type="synonym">Chrysanthemum cinerariifolium</name>
    <dbReference type="NCBI Taxonomy" id="118510"/>
    <lineage>
        <taxon>Eukaryota</taxon>
        <taxon>Viridiplantae</taxon>
        <taxon>Streptophyta</taxon>
        <taxon>Embryophyta</taxon>
        <taxon>Tracheophyta</taxon>
        <taxon>Spermatophyta</taxon>
        <taxon>Magnoliopsida</taxon>
        <taxon>eudicotyledons</taxon>
        <taxon>Gunneridae</taxon>
        <taxon>Pentapetalae</taxon>
        <taxon>asterids</taxon>
        <taxon>campanulids</taxon>
        <taxon>Asterales</taxon>
        <taxon>Asteraceae</taxon>
        <taxon>Asteroideae</taxon>
        <taxon>Anthemideae</taxon>
        <taxon>Anthemidinae</taxon>
        <taxon>Tanacetum</taxon>
    </lineage>
</organism>
<proteinExistence type="predicted"/>
<dbReference type="InterPro" id="IPR035899">
    <property type="entry name" value="DBL_dom_sf"/>
</dbReference>
<feature type="non-terminal residue" evidence="2">
    <location>
        <position position="1"/>
    </location>
</feature>
<feature type="domain" description="DH" evidence="1">
    <location>
        <begin position="1"/>
        <end position="79"/>
    </location>
</feature>
<dbReference type="PROSITE" id="PS50010">
    <property type="entry name" value="DH_2"/>
    <property type="match status" value="1"/>
</dbReference>
<dbReference type="InterPro" id="IPR000219">
    <property type="entry name" value="DH_dom"/>
</dbReference>
<dbReference type="Gene3D" id="1.20.900.10">
    <property type="entry name" value="Dbl homology (DH) domain"/>
    <property type="match status" value="1"/>
</dbReference>
<gene>
    <name evidence="2" type="ORF">Tci_932904</name>
</gene>
<dbReference type="PANTHER" id="PTHR46572:SF1">
    <property type="entry name" value="RHO1 GUANINE NUCLEOTIDE EXCHANGE FACTOR TUS1"/>
    <property type="match status" value="1"/>
</dbReference>
<accession>A0A699XM16</accession>
<dbReference type="Pfam" id="PF00621">
    <property type="entry name" value="RhoGEF"/>
    <property type="match status" value="1"/>
</dbReference>
<dbReference type="InterPro" id="IPR052233">
    <property type="entry name" value="Rho-type_GEFs"/>
</dbReference>
<evidence type="ECO:0000313" key="2">
    <source>
        <dbReference type="EMBL" id="GFD60935.1"/>
    </source>
</evidence>
<reference evidence="2" key="1">
    <citation type="journal article" date="2019" name="Sci. Rep.">
        <title>Draft genome of Tanacetum cinerariifolium, the natural source of mosquito coil.</title>
        <authorList>
            <person name="Yamashiro T."/>
            <person name="Shiraishi A."/>
            <person name="Satake H."/>
            <person name="Nakayama K."/>
        </authorList>
    </citation>
    <scope>NUCLEOTIDE SEQUENCE</scope>
</reference>
<dbReference type="AlphaFoldDB" id="A0A699XM16"/>
<feature type="non-terminal residue" evidence="2">
    <location>
        <position position="79"/>
    </location>
</feature>
<protein>
    <recommendedName>
        <fullName evidence="1">DH domain-containing protein</fullName>
    </recommendedName>
</protein>
<sequence length="79" mass="9177">FEADVFHNFGSLRMIHEELLRNLHARQEEQHPTMGPISDLIYDAALKWGDAYQEYASNLPKALFAIDEEKKINPKFVAF</sequence>
<dbReference type="SUPFAM" id="SSF48065">
    <property type="entry name" value="DBL homology domain (DH-domain)"/>
    <property type="match status" value="1"/>
</dbReference>